<dbReference type="GO" id="GO:0046474">
    <property type="term" value="P:glycerophospholipid biosynthetic process"/>
    <property type="evidence" value="ECO:0007669"/>
    <property type="project" value="UniProtKB-UniRule"/>
</dbReference>
<sequence>MEAKAFIEILRPHNCFVAGLVGILGSIVALGHFPKIKTAVLIFAVVFLGCSAGNTINDYFDYEIDKINRPTRPLPRGAMSRKTAFWYAMLLFVVGLVLAYQLNIYAFLLAVAAYSVLLIYAWKLKPLPIVGNIMVAGLTGATPLYGAIAVGKIGLAGYLALCAFLVNLAREIMKDIEDIEGDKAKGAKTLPIVWGIKKSAYLSSLFGIATVVASFLPLKVGIGIGYLPMIVVDGLILAAVFELLKNPTPEVAGKAQKKLKAAIYLAVFSFLLGSITTGVRL</sequence>
<comment type="function">
    <text evidence="12">Prenyltransferase that catalyzes the transfer of the geranylgeranyl moiety of geranylgeranyl diphosphate (GGPP) to the C2 hydroxyl of (S)-3-O-geranylgeranylglyceryl phosphate (GGGP). This reaction is the second ether-bond-formation step in the biosynthesis of archaeal membrane lipids.</text>
</comment>
<dbReference type="GO" id="GO:0005886">
    <property type="term" value="C:plasma membrane"/>
    <property type="evidence" value="ECO:0007669"/>
    <property type="project" value="UniProtKB-SubCell"/>
</dbReference>
<feature type="transmembrane region" description="Helical" evidence="12">
    <location>
        <begin position="83"/>
        <end position="99"/>
    </location>
</feature>
<dbReference type="UniPathway" id="UPA00940"/>
<dbReference type="CDD" id="cd13961">
    <property type="entry name" value="PT_UbiA_DGGGPS"/>
    <property type="match status" value="1"/>
</dbReference>
<dbReference type="GO" id="GO:0000287">
    <property type="term" value="F:magnesium ion binding"/>
    <property type="evidence" value="ECO:0007669"/>
    <property type="project" value="UniProtKB-UniRule"/>
</dbReference>
<dbReference type="PANTHER" id="PTHR42723">
    <property type="entry name" value="CHLOROPHYLL SYNTHASE"/>
    <property type="match status" value="1"/>
</dbReference>
<feature type="transmembrane region" description="Helical" evidence="12">
    <location>
        <begin position="12"/>
        <end position="33"/>
    </location>
</feature>
<feature type="transmembrane region" description="Helical" evidence="12">
    <location>
        <begin position="105"/>
        <end position="122"/>
    </location>
</feature>
<name>A0A0S1XEP7_THEBA</name>
<accession>A0A0S1XEP7</accession>
<evidence type="ECO:0000256" key="10">
    <source>
        <dbReference type="ARBA" id="ARBA00023209"/>
    </source>
</evidence>
<dbReference type="GO" id="GO:0047295">
    <property type="term" value="F:geranylgeranylglycerol-phosphate geranylgeranyltransferase activity"/>
    <property type="evidence" value="ECO:0007669"/>
    <property type="project" value="UniProtKB-UniRule"/>
</dbReference>
<dbReference type="RefSeq" id="WP_056934700.1">
    <property type="nucleotide sequence ID" value="NZ_CP013050.1"/>
</dbReference>
<dbReference type="InterPro" id="IPR023547">
    <property type="entry name" value="DGGGP_synth"/>
</dbReference>
<protein>
    <recommendedName>
        <fullName evidence="12">Digeranylgeranylglyceryl phosphate synthase</fullName>
        <shortName evidence="12">DGGGP synthase</shortName>
        <shortName evidence="12">DGGGPS</shortName>
        <ecNumber evidence="12">2.5.1.42</ecNumber>
    </recommendedName>
    <alternativeName>
        <fullName evidence="12">(S)-2,3-di-O-geranylgeranylglyceryl phosphate synthase</fullName>
    </alternativeName>
    <alternativeName>
        <fullName evidence="12">Geranylgeranylglycerol-phosphate geranylgeranyltransferase</fullName>
    </alternativeName>
</protein>
<gene>
    <name evidence="13" type="ORF">TBCH5v1_2389</name>
</gene>
<comment type="pathway">
    <text evidence="12">Membrane lipid metabolism; glycerophospholipid metabolism.</text>
</comment>
<keyword evidence="6 12" id="KW-0460">Magnesium</keyword>
<dbReference type="PATRIC" id="fig|55802.8.peg.2370"/>
<dbReference type="PANTHER" id="PTHR42723:SF1">
    <property type="entry name" value="CHLOROPHYLL SYNTHASE, CHLOROPLASTIC"/>
    <property type="match status" value="1"/>
</dbReference>
<keyword evidence="9 12" id="KW-0472">Membrane</keyword>
<dbReference type="InterPro" id="IPR050475">
    <property type="entry name" value="Prenyltransferase_related"/>
</dbReference>
<dbReference type="GeneID" id="26137605"/>
<dbReference type="Gene3D" id="1.10.357.140">
    <property type="entry name" value="UbiA prenyltransferase"/>
    <property type="match status" value="1"/>
</dbReference>
<keyword evidence="5 12" id="KW-0812">Transmembrane</keyword>
<keyword evidence="8 12" id="KW-0443">Lipid metabolism</keyword>
<keyword evidence="2 12" id="KW-1003">Cell membrane</keyword>
<evidence type="ECO:0000256" key="5">
    <source>
        <dbReference type="ARBA" id="ARBA00022692"/>
    </source>
</evidence>
<keyword evidence="4 12" id="KW-0808">Transferase</keyword>
<dbReference type="NCBIfam" id="NF009523">
    <property type="entry name" value="PRK12884.1"/>
    <property type="match status" value="1"/>
</dbReference>
<evidence type="ECO:0000256" key="6">
    <source>
        <dbReference type="ARBA" id="ARBA00022842"/>
    </source>
</evidence>
<evidence type="ECO:0000256" key="7">
    <source>
        <dbReference type="ARBA" id="ARBA00022989"/>
    </source>
</evidence>
<keyword evidence="10 12" id="KW-0594">Phospholipid biosynthesis</keyword>
<feature type="transmembrane region" description="Helical" evidence="12">
    <location>
        <begin position="39"/>
        <end position="62"/>
    </location>
</feature>
<dbReference type="STRING" id="55802.TBCH5v1_2389"/>
<dbReference type="Pfam" id="PF01040">
    <property type="entry name" value="UbiA"/>
    <property type="match status" value="1"/>
</dbReference>
<comment type="similarity">
    <text evidence="12">Belongs to the UbiA prenyltransferase family. DGGGP synthase subfamily.</text>
</comment>
<evidence type="ECO:0000256" key="11">
    <source>
        <dbReference type="ARBA" id="ARBA00023264"/>
    </source>
</evidence>
<evidence type="ECO:0000256" key="1">
    <source>
        <dbReference type="ARBA" id="ARBA00004651"/>
    </source>
</evidence>
<evidence type="ECO:0000256" key="2">
    <source>
        <dbReference type="ARBA" id="ARBA00022475"/>
    </source>
</evidence>
<feature type="transmembrane region" description="Helical" evidence="12">
    <location>
        <begin position="200"/>
        <end position="218"/>
    </location>
</feature>
<evidence type="ECO:0000256" key="12">
    <source>
        <dbReference type="HAMAP-Rule" id="MF_01286"/>
    </source>
</evidence>
<dbReference type="HAMAP" id="MF_01286">
    <property type="entry name" value="DGGGP_synth"/>
    <property type="match status" value="1"/>
</dbReference>
<proteinExistence type="inferred from homology"/>
<keyword evidence="7 12" id="KW-1133">Transmembrane helix</keyword>
<comment type="cofactor">
    <cofactor evidence="12">
        <name>Mg(2+)</name>
        <dbReference type="ChEBI" id="CHEBI:18420"/>
    </cofactor>
</comment>
<dbReference type="AlphaFoldDB" id="A0A0S1XEP7"/>
<feature type="transmembrane region" description="Helical" evidence="12">
    <location>
        <begin position="261"/>
        <end position="279"/>
    </location>
</feature>
<dbReference type="EMBL" id="CP013050">
    <property type="protein sequence ID" value="ALM76282.1"/>
    <property type="molecule type" value="Genomic_DNA"/>
</dbReference>
<keyword evidence="11 12" id="KW-1208">Phospholipid metabolism</keyword>
<dbReference type="InterPro" id="IPR000537">
    <property type="entry name" value="UbiA_prenyltransferase"/>
</dbReference>
<feature type="transmembrane region" description="Helical" evidence="12">
    <location>
        <begin position="224"/>
        <end position="241"/>
    </location>
</feature>
<comment type="subcellular location">
    <subcellularLocation>
        <location evidence="1 12">Cell membrane</location>
        <topology evidence="1 12">Multi-pass membrane protein</topology>
    </subcellularLocation>
</comment>
<dbReference type="EC" id="2.5.1.42" evidence="12"/>
<dbReference type="Gene3D" id="1.20.120.1780">
    <property type="entry name" value="UbiA prenyltransferase"/>
    <property type="match status" value="1"/>
</dbReference>
<organism evidence="13 14">
    <name type="scientific">Thermococcus barophilus</name>
    <dbReference type="NCBI Taxonomy" id="55802"/>
    <lineage>
        <taxon>Archaea</taxon>
        <taxon>Methanobacteriati</taxon>
        <taxon>Methanobacteriota</taxon>
        <taxon>Thermococci</taxon>
        <taxon>Thermococcales</taxon>
        <taxon>Thermococcaceae</taxon>
        <taxon>Thermococcus</taxon>
    </lineage>
</organism>
<reference evidence="13 14" key="1">
    <citation type="journal article" date="2016" name="Genome Announc.">
        <title>Complete genome sequence of the hyperthermophilic and piezophilic archaeon Thermococcus barophilus Ch5, capable of growth at the expense of hydrogenogenesis from carbon monoxide and formate.</title>
        <authorList>
            <person name="Oger P."/>
            <person name="Sokolova T.G."/>
            <person name="Kozhevnikova D.A."/>
            <person name="Taranov E.A."/>
            <person name="Vannier P."/>
            <person name="Lee H.S."/>
            <person name="Kwon K.K."/>
            <person name="Kang S.G."/>
            <person name="Lee J.H."/>
            <person name="Bonch-Osmolovskaya E.A."/>
            <person name="Lebedinsky A.V."/>
        </authorList>
    </citation>
    <scope>NUCLEOTIDE SEQUENCE [LARGE SCALE GENOMIC DNA]</scope>
    <source>
        <strain evidence="14">Ch5</strain>
    </source>
</reference>
<evidence type="ECO:0000256" key="8">
    <source>
        <dbReference type="ARBA" id="ARBA00023098"/>
    </source>
</evidence>
<evidence type="ECO:0000313" key="14">
    <source>
        <dbReference type="Proteomes" id="UP000066042"/>
    </source>
</evidence>
<evidence type="ECO:0000256" key="3">
    <source>
        <dbReference type="ARBA" id="ARBA00022516"/>
    </source>
</evidence>
<evidence type="ECO:0000256" key="9">
    <source>
        <dbReference type="ARBA" id="ARBA00023136"/>
    </source>
</evidence>
<comment type="catalytic activity">
    <reaction evidence="12">
        <text>sn-3-O-(geranylgeranyl)glycerol 1-phosphate + (2E,6E,10E)-geranylgeranyl diphosphate = 2,3-bis-O-(geranylgeranyl)-sn-glycerol 1-phosphate + diphosphate</text>
        <dbReference type="Rhea" id="RHEA:18109"/>
        <dbReference type="ChEBI" id="CHEBI:33019"/>
        <dbReference type="ChEBI" id="CHEBI:57677"/>
        <dbReference type="ChEBI" id="CHEBI:58756"/>
        <dbReference type="ChEBI" id="CHEBI:58837"/>
        <dbReference type="EC" id="2.5.1.42"/>
    </reaction>
</comment>
<dbReference type="InterPro" id="IPR044878">
    <property type="entry name" value="UbiA_sf"/>
</dbReference>
<keyword evidence="3 12" id="KW-0444">Lipid biosynthesis</keyword>
<dbReference type="Proteomes" id="UP000066042">
    <property type="component" value="Chromosome"/>
</dbReference>
<feature type="transmembrane region" description="Helical" evidence="12">
    <location>
        <begin position="153"/>
        <end position="169"/>
    </location>
</feature>
<evidence type="ECO:0000313" key="13">
    <source>
        <dbReference type="EMBL" id="ALM76282.1"/>
    </source>
</evidence>
<dbReference type="NCBIfam" id="NF009522">
    <property type="entry name" value="PRK12883.1"/>
    <property type="match status" value="1"/>
</dbReference>
<evidence type="ECO:0000256" key="4">
    <source>
        <dbReference type="ARBA" id="ARBA00022679"/>
    </source>
</evidence>